<dbReference type="SUPFAM" id="SSF54373">
    <property type="entry name" value="FAD-linked reductases, C-terminal domain"/>
    <property type="match status" value="1"/>
</dbReference>
<evidence type="ECO:0000259" key="5">
    <source>
        <dbReference type="PROSITE" id="PS00624"/>
    </source>
</evidence>
<comment type="similarity">
    <text evidence="2">Belongs to the GMC oxidoreductase family.</text>
</comment>
<dbReference type="Proteomes" id="UP001500622">
    <property type="component" value="Unassembled WGS sequence"/>
</dbReference>
<dbReference type="PANTHER" id="PTHR11552:SF147">
    <property type="entry name" value="CHOLINE DEHYDROGENASE, MITOCHONDRIAL"/>
    <property type="match status" value="1"/>
</dbReference>
<reference evidence="7" key="1">
    <citation type="journal article" date="2019" name="Int. J. Syst. Evol. Microbiol.">
        <title>The Global Catalogue of Microorganisms (GCM) 10K type strain sequencing project: providing services to taxonomists for standard genome sequencing and annotation.</title>
        <authorList>
            <consortium name="The Broad Institute Genomics Platform"/>
            <consortium name="The Broad Institute Genome Sequencing Center for Infectious Disease"/>
            <person name="Wu L."/>
            <person name="Ma J."/>
        </authorList>
    </citation>
    <scope>NUCLEOTIDE SEQUENCE [LARGE SCALE GENOMIC DNA]</scope>
    <source>
        <strain evidence="7">JCM 17810</strain>
    </source>
</reference>
<dbReference type="Pfam" id="PF00732">
    <property type="entry name" value="GMC_oxred_N"/>
    <property type="match status" value="1"/>
</dbReference>
<feature type="domain" description="Glucose-methanol-choline oxidoreductase N-terminal" evidence="5">
    <location>
        <begin position="276"/>
        <end position="290"/>
    </location>
</feature>
<dbReference type="InterPro" id="IPR000172">
    <property type="entry name" value="GMC_OxRdtase_N"/>
</dbReference>
<evidence type="ECO:0000256" key="4">
    <source>
        <dbReference type="ARBA" id="ARBA00022827"/>
    </source>
</evidence>
<keyword evidence="4" id="KW-0274">FAD</keyword>
<dbReference type="PANTHER" id="PTHR11552">
    <property type="entry name" value="GLUCOSE-METHANOL-CHOLINE GMC OXIDOREDUCTASE"/>
    <property type="match status" value="1"/>
</dbReference>
<evidence type="ECO:0000256" key="1">
    <source>
        <dbReference type="ARBA" id="ARBA00001974"/>
    </source>
</evidence>
<dbReference type="PIRSF" id="PIRSF000137">
    <property type="entry name" value="Alcohol_oxidase"/>
    <property type="match status" value="1"/>
</dbReference>
<comment type="cofactor">
    <cofactor evidence="1">
        <name>FAD</name>
        <dbReference type="ChEBI" id="CHEBI:57692"/>
    </cofactor>
</comment>
<gene>
    <name evidence="6" type="ORF">GCM10023169_34820</name>
</gene>
<evidence type="ECO:0000256" key="3">
    <source>
        <dbReference type="ARBA" id="ARBA00022630"/>
    </source>
</evidence>
<accession>A0ABP8LM43</accession>
<keyword evidence="3" id="KW-0285">Flavoprotein</keyword>
<proteinExistence type="inferred from homology"/>
<comment type="caution">
    <text evidence="6">The sequence shown here is derived from an EMBL/GenBank/DDBJ whole genome shotgun (WGS) entry which is preliminary data.</text>
</comment>
<dbReference type="SUPFAM" id="SSF51905">
    <property type="entry name" value="FAD/NAD(P)-binding domain"/>
    <property type="match status" value="1"/>
</dbReference>
<evidence type="ECO:0000313" key="7">
    <source>
        <dbReference type="Proteomes" id="UP001500622"/>
    </source>
</evidence>
<evidence type="ECO:0000313" key="6">
    <source>
        <dbReference type="EMBL" id="GAA4430903.1"/>
    </source>
</evidence>
<dbReference type="InterPro" id="IPR012132">
    <property type="entry name" value="GMC_OxRdtase"/>
</dbReference>
<dbReference type="PROSITE" id="PS00624">
    <property type="entry name" value="GMC_OXRED_2"/>
    <property type="match status" value="1"/>
</dbReference>
<dbReference type="Gene3D" id="3.50.50.60">
    <property type="entry name" value="FAD/NAD(P)-binding domain"/>
    <property type="match status" value="1"/>
</dbReference>
<sequence length="519" mass="56496">MPNRRIWSAPDMSTWDYIVVGAGSAGALIASRLSADPSVRVLLLEAGLDYRAADTPKEFKDRTKGLGLALEAPKNHLNPEFYWHNTTATRASGQQAFPYRRGRGLGGSSTINGLYAIRGVADDFRTWERLGAAGWGPDTMLDAYRAIETDLDFGEQPYHGATGPTPVYREPEQGWGGVDKAVHEAALDAGYPWHPDHNAPSSTGISPTAMNIRNGDRVSTNHAYLEPTRGRSNLTILGNTLVDRVLFEGDHAVGVVDATGQEYRARSGGEVFLCGGSTSSPAILMRSGIGPADDLRAAGIPVRRDLPVGRNAQDHAVTFVEVPVMGAAQTSVANRPTYILVRYSSGIGRDNDMMLLATNHNYWFGRPTAGIAVSLEQPYSRGHMVLRSTDPHDEPHFELNFLSDERDVTRMRDGLDRARALIEHDAWQRIITGEPMSPRDDVEMVSTVKDTMHLSGTARMGHEDDPEAVVDSDCCVIGMKDLRVVDASVMPTIPSANTYLSVLALAEAFVDRKLMGAQS</sequence>
<dbReference type="InterPro" id="IPR036188">
    <property type="entry name" value="FAD/NAD-bd_sf"/>
</dbReference>
<dbReference type="InterPro" id="IPR007867">
    <property type="entry name" value="GMC_OxRtase_C"/>
</dbReference>
<protein>
    <submittedName>
        <fullName evidence="6">GMC family oxidoreductase N-terminal domain-containing protein</fullName>
    </submittedName>
</protein>
<dbReference type="Pfam" id="PF05199">
    <property type="entry name" value="GMC_oxred_C"/>
    <property type="match status" value="1"/>
</dbReference>
<dbReference type="EMBL" id="BAABGN010000013">
    <property type="protein sequence ID" value="GAA4430903.1"/>
    <property type="molecule type" value="Genomic_DNA"/>
</dbReference>
<organism evidence="6 7">
    <name type="scientific">Georgenia halophila</name>
    <dbReference type="NCBI Taxonomy" id="620889"/>
    <lineage>
        <taxon>Bacteria</taxon>
        <taxon>Bacillati</taxon>
        <taxon>Actinomycetota</taxon>
        <taxon>Actinomycetes</taxon>
        <taxon>Micrococcales</taxon>
        <taxon>Bogoriellaceae</taxon>
        <taxon>Georgenia</taxon>
    </lineage>
</organism>
<evidence type="ECO:0000256" key="2">
    <source>
        <dbReference type="ARBA" id="ARBA00010790"/>
    </source>
</evidence>
<dbReference type="Gene3D" id="3.30.410.40">
    <property type="match status" value="1"/>
</dbReference>
<name>A0ABP8LM43_9MICO</name>
<keyword evidence="7" id="KW-1185">Reference proteome</keyword>